<dbReference type="OrthoDB" id="10005898at2759"/>
<reference evidence="2 3" key="1">
    <citation type="submission" date="2020-01" db="EMBL/GenBank/DDBJ databases">
        <title>Identification and distribution of gene clusters putatively required for synthesis of sphingolipid metabolism inhibitors in phylogenetically diverse species of the filamentous fungus Fusarium.</title>
        <authorList>
            <person name="Kim H.-S."/>
            <person name="Busman M."/>
            <person name="Brown D.W."/>
            <person name="Divon H."/>
            <person name="Uhlig S."/>
            <person name="Proctor R.H."/>
        </authorList>
    </citation>
    <scope>NUCLEOTIDE SEQUENCE [LARGE SCALE GENOMIC DNA]</scope>
    <source>
        <strain evidence="2 3">NRRL 20459</strain>
    </source>
</reference>
<proteinExistence type="predicted"/>
<organism evidence="2 3">
    <name type="scientific">Fusarium albosuccineum</name>
    <dbReference type="NCBI Taxonomy" id="1237068"/>
    <lineage>
        <taxon>Eukaryota</taxon>
        <taxon>Fungi</taxon>
        <taxon>Dikarya</taxon>
        <taxon>Ascomycota</taxon>
        <taxon>Pezizomycotina</taxon>
        <taxon>Sordariomycetes</taxon>
        <taxon>Hypocreomycetidae</taxon>
        <taxon>Hypocreales</taxon>
        <taxon>Nectriaceae</taxon>
        <taxon>Fusarium</taxon>
        <taxon>Fusarium decemcellulare species complex</taxon>
    </lineage>
</organism>
<feature type="compositionally biased region" description="Low complexity" evidence="1">
    <location>
        <begin position="41"/>
        <end position="56"/>
    </location>
</feature>
<feature type="region of interest" description="Disordered" evidence="1">
    <location>
        <begin position="31"/>
        <end position="57"/>
    </location>
</feature>
<dbReference type="EMBL" id="JAADYS010003474">
    <property type="protein sequence ID" value="KAF4446914.1"/>
    <property type="molecule type" value="Genomic_DNA"/>
</dbReference>
<evidence type="ECO:0000313" key="3">
    <source>
        <dbReference type="Proteomes" id="UP000554235"/>
    </source>
</evidence>
<sequence>MTETAVESPAEAIAVPSAEPVVADAPPAAEAVNTNGHTVGSSKPTTTSNTTSPSNPLTRLALTPSALDAFVLHLHRCIRTRGGTDTVLLFTTYSARLVGAILDVLGRTPLRHSARKLVELAFQLPPSSTVVLSTASAPPLAALALDLSKRIKGFTDMMGEWRTMNRMWGIVATYLAARDLLHRIRGQKQNENGEKVPPPDRLNTLIETIQVLLLVGYHFGEATWLLTSKGATNVSAKTSHKLAIYGARSWSTWVFLELFRLLVERARRTPTDDVAVEEEWKTNWKADFVGTLPWAPLSVHWGTEGGMLPEIAVAALATWPATNMIKNLWRQTA</sequence>
<comment type="caution">
    <text evidence="2">The sequence shown here is derived from an EMBL/GenBank/DDBJ whole genome shotgun (WGS) entry which is preliminary data.</text>
</comment>
<accession>A0A8H4KBN3</accession>
<gene>
    <name evidence="2" type="ORF">FALBO_17014</name>
</gene>
<keyword evidence="3" id="KW-1185">Reference proteome</keyword>
<evidence type="ECO:0000313" key="2">
    <source>
        <dbReference type="EMBL" id="KAF4446914.1"/>
    </source>
</evidence>
<name>A0A8H4KBN3_9HYPO</name>
<protein>
    <submittedName>
        <fullName evidence="2">Peroxin 11c</fullName>
    </submittedName>
</protein>
<dbReference type="Proteomes" id="UP000554235">
    <property type="component" value="Unassembled WGS sequence"/>
</dbReference>
<dbReference type="AlphaFoldDB" id="A0A8H4KBN3"/>
<evidence type="ECO:0000256" key="1">
    <source>
        <dbReference type="SAM" id="MobiDB-lite"/>
    </source>
</evidence>